<evidence type="ECO:0000256" key="4">
    <source>
        <dbReference type="ARBA" id="ARBA00023235"/>
    </source>
</evidence>
<evidence type="ECO:0000313" key="6">
    <source>
        <dbReference type="EMBL" id="SVA10489.1"/>
    </source>
</evidence>
<organism evidence="6">
    <name type="scientific">marine metagenome</name>
    <dbReference type="NCBI Taxonomy" id="408172"/>
    <lineage>
        <taxon>unclassified sequences</taxon>
        <taxon>metagenomes</taxon>
        <taxon>ecological metagenomes</taxon>
    </lineage>
</organism>
<keyword evidence="3" id="KW-0697">Rotamase</keyword>
<dbReference type="InterPro" id="IPR046357">
    <property type="entry name" value="PPIase_dom_sf"/>
</dbReference>
<proteinExistence type="predicted"/>
<keyword evidence="4" id="KW-0413">Isomerase</keyword>
<dbReference type="GO" id="GO:0003755">
    <property type="term" value="F:peptidyl-prolyl cis-trans isomerase activity"/>
    <property type="evidence" value="ECO:0007669"/>
    <property type="project" value="UniProtKB-KW"/>
</dbReference>
<accession>A0A381T426</accession>
<sequence>MSKTRLALLAVFVFVVIGCENKEIIMDNGLIIEDLIIGVGTTAEKYSIVTVHYTGKLQDGTVFDSSQRIGQEPLRFTLGVGQVIDGWDQGVIGMKVGGQRKLKIPPELGYGSQDKGVIPPNSTLIFKVELLEVE</sequence>
<dbReference type="Gene3D" id="3.10.50.40">
    <property type="match status" value="1"/>
</dbReference>
<evidence type="ECO:0000256" key="1">
    <source>
        <dbReference type="ARBA" id="ARBA00000971"/>
    </source>
</evidence>
<dbReference type="PANTHER" id="PTHR43811">
    <property type="entry name" value="FKBP-TYPE PEPTIDYL-PROLYL CIS-TRANS ISOMERASE FKPA"/>
    <property type="match status" value="1"/>
</dbReference>
<dbReference type="PROSITE" id="PS51257">
    <property type="entry name" value="PROKAR_LIPOPROTEIN"/>
    <property type="match status" value="1"/>
</dbReference>
<comment type="catalytic activity">
    <reaction evidence="1">
        <text>[protein]-peptidylproline (omega=180) = [protein]-peptidylproline (omega=0)</text>
        <dbReference type="Rhea" id="RHEA:16237"/>
        <dbReference type="Rhea" id="RHEA-COMP:10747"/>
        <dbReference type="Rhea" id="RHEA-COMP:10748"/>
        <dbReference type="ChEBI" id="CHEBI:83833"/>
        <dbReference type="ChEBI" id="CHEBI:83834"/>
        <dbReference type="EC" id="5.2.1.8"/>
    </reaction>
</comment>
<dbReference type="PANTHER" id="PTHR43811:SF19">
    <property type="entry name" value="39 KDA FK506-BINDING NUCLEAR PROTEIN"/>
    <property type="match status" value="1"/>
</dbReference>
<evidence type="ECO:0000256" key="2">
    <source>
        <dbReference type="ARBA" id="ARBA00013194"/>
    </source>
</evidence>
<protein>
    <recommendedName>
        <fullName evidence="2">peptidylprolyl isomerase</fullName>
        <ecNumber evidence="2">5.2.1.8</ecNumber>
    </recommendedName>
</protein>
<dbReference type="Pfam" id="PF00254">
    <property type="entry name" value="FKBP_C"/>
    <property type="match status" value="1"/>
</dbReference>
<reference evidence="6" key="1">
    <citation type="submission" date="2018-05" db="EMBL/GenBank/DDBJ databases">
        <authorList>
            <person name="Lanie J.A."/>
            <person name="Ng W.-L."/>
            <person name="Kazmierczak K.M."/>
            <person name="Andrzejewski T.M."/>
            <person name="Davidsen T.M."/>
            <person name="Wayne K.J."/>
            <person name="Tettelin H."/>
            <person name="Glass J.I."/>
            <person name="Rusch D."/>
            <person name="Podicherti R."/>
            <person name="Tsui H.-C.T."/>
            <person name="Winkler M.E."/>
        </authorList>
    </citation>
    <scope>NUCLEOTIDE SEQUENCE</scope>
</reference>
<evidence type="ECO:0000259" key="5">
    <source>
        <dbReference type="PROSITE" id="PS50059"/>
    </source>
</evidence>
<dbReference type="InterPro" id="IPR001179">
    <property type="entry name" value="PPIase_FKBP_dom"/>
</dbReference>
<name>A0A381T426_9ZZZZ</name>
<dbReference type="FunFam" id="3.10.50.40:FF:000006">
    <property type="entry name" value="Peptidyl-prolyl cis-trans isomerase"/>
    <property type="match status" value="1"/>
</dbReference>
<dbReference type="AlphaFoldDB" id="A0A381T426"/>
<feature type="domain" description="PPIase FKBP-type" evidence="5">
    <location>
        <begin position="46"/>
        <end position="134"/>
    </location>
</feature>
<gene>
    <name evidence="6" type="ORF">METZ01_LOCUS63343</name>
</gene>
<evidence type="ECO:0000256" key="3">
    <source>
        <dbReference type="ARBA" id="ARBA00023110"/>
    </source>
</evidence>
<dbReference type="SUPFAM" id="SSF54534">
    <property type="entry name" value="FKBP-like"/>
    <property type="match status" value="1"/>
</dbReference>
<dbReference type="EMBL" id="UINC01003937">
    <property type="protein sequence ID" value="SVA10489.1"/>
    <property type="molecule type" value="Genomic_DNA"/>
</dbReference>
<dbReference type="EC" id="5.2.1.8" evidence="2"/>
<dbReference type="PROSITE" id="PS50059">
    <property type="entry name" value="FKBP_PPIASE"/>
    <property type="match status" value="1"/>
</dbReference>